<dbReference type="EMBL" id="CAJNJA010037920">
    <property type="protein sequence ID" value="CAE7741651.1"/>
    <property type="molecule type" value="Genomic_DNA"/>
</dbReference>
<accession>A0A812XQK6</accession>
<dbReference type="Gene3D" id="3.10.20.70">
    <property type="entry name" value="Glutamine synthetase, N-terminal domain"/>
    <property type="match status" value="1"/>
</dbReference>
<evidence type="ECO:0000256" key="5">
    <source>
        <dbReference type="ARBA" id="ARBA00022598"/>
    </source>
</evidence>
<evidence type="ECO:0000256" key="3">
    <source>
        <dbReference type="ARBA" id="ARBA00012937"/>
    </source>
</evidence>
<dbReference type="InterPro" id="IPR008147">
    <property type="entry name" value="Gln_synt_N"/>
</dbReference>
<dbReference type="EC" id="6.3.1.2" evidence="3 11"/>
<gene>
    <name evidence="14" type="primary">GLN1</name>
    <name evidence="14" type="ORF">SNEC2469_LOCUS21452</name>
</gene>
<comment type="similarity">
    <text evidence="2 9 10">Belongs to the glutamine synthetase family.</text>
</comment>
<dbReference type="GO" id="GO:0006542">
    <property type="term" value="P:glutamine biosynthetic process"/>
    <property type="evidence" value="ECO:0007669"/>
    <property type="project" value="InterPro"/>
</dbReference>
<dbReference type="Pfam" id="PF00120">
    <property type="entry name" value="Gln-synt_C"/>
    <property type="match status" value="1"/>
</dbReference>
<evidence type="ECO:0000259" key="13">
    <source>
        <dbReference type="PROSITE" id="PS51987"/>
    </source>
</evidence>
<dbReference type="SUPFAM" id="SSF55931">
    <property type="entry name" value="Glutamine synthetase/guanido kinase"/>
    <property type="match status" value="1"/>
</dbReference>
<dbReference type="InterPro" id="IPR050292">
    <property type="entry name" value="Glutamine_Synthetase"/>
</dbReference>
<dbReference type="InterPro" id="IPR027303">
    <property type="entry name" value="Gln_synth_gly_rich_site"/>
</dbReference>
<keyword evidence="7 11" id="KW-0067">ATP-binding</keyword>
<dbReference type="PROSITE" id="PS51987">
    <property type="entry name" value="GS_CATALYTIC"/>
    <property type="match status" value="1"/>
</dbReference>
<dbReference type="PROSITE" id="PS51986">
    <property type="entry name" value="GS_BETA_GRASP"/>
    <property type="match status" value="1"/>
</dbReference>
<dbReference type="InterPro" id="IPR027302">
    <property type="entry name" value="Gln_synth_N_conserv_site"/>
</dbReference>
<evidence type="ECO:0000313" key="15">
    <source>
        <dbReference type="Proteomes" id="UP000601435"/>
    </source>
</evidence>
<keyword evidence="4" id="KW-0963">Cytoplasm</keyword>
<evidence type="ECO:0000256" key="1">
    <source>
        <dbReference type="ARBA" id="ARBA00004496"/>
    </source>
</evidence>
<comment type="catalytic activity">
    <reaction evidence="8 11">
        <text>L-glutamate + NH4(+) + ATP = L-glutamine + ADP + phosphate + H(+)</text>
        <dbReference type="Rhea" id="RHEA:16169"/>
        <dbReference type="ChEBI" id="CHEBI:15378"/>
        <dbReference type="ChEBI" id="CHEBI:28938"/>
        <dbReference type="ChEBI" id="CHEBI:29985"/>
        <dbReference type="ChEBI" id="CHEBI:30616"/>
        <dbReference type="ChEBI" id="CHEBI:43474"/>
        <dbReference type="ChEBI" id="CHEBI:58359"/>
        <dbReference type="ChEBI" id="CHEBI:456216"/>
        <dbReference type="EC" id="6.3.1.2"/>
    </reaction>
</comment>
<evidence type="ECO:0000256" key="4">
    <source>
        <dbReference type="ARBA" id="ARBA00022490"/>
    </source>
</evidence>
<dbReference type="InterPro" id="IPR036651">
    <property type="entry name" value="Gln_synt_N_sf"/>
</dbReference>
<dbReference type="GO" id="GO:0004356">
    <property type="term" value="F:glutamine synthetase activity"/>
    <property type="evidence" value="ECO:0007669"/>
    <property type="project" value="UniProtKB-EC"/>
</dbReference>
<dbReference type="SMART" id="SM01230">
    <property type="entry name" value="Gln-synt_C"/>
    <property type="match status" value="1"/>
</dbReference>
<evidence type="ECO:0000256" key="11">
    <source>
        <dbReference type="RuleBase" id="RU004356"/>
    </source>
</evidence>
<evidence type="ECO:0000256" key="8">
    <source>
        <dbReference type="ARBA" id="ARBA00049436"/>
    </source>
</evidence>
<evidence type="ECO:0000256" key="6">
    <source>
        <dbReference type="ARBA" id="ARBA00022741"/>
    </source>
</evidence>
<sequence>MTSYAGAVLAEYVWLDAKQVPRSKTMTMTTLPTSVEGLRVWNYDGSSTEQADGNNSEVYLYPKAIFKDPFRGSPHILVLAESYNAWDGQPAIGNTRAACAQIMEKYEHLDPWFGIEQEYTLMRPGKVGEEAKIPLGFNEDGSEPAPQGPYYTGAGFGVAIGRPVAEEHYMKCLQAGVKIAGVNAEVMPGQWEFQVGPCRGVEMGDHLTIARYIMLRITESHSCVCSFSPKPMEGDWNGAGCHTNFSVTPMREEGGYELIIKVCEAFGKVAAEHIAEYGEGNEKRLTGKHETCAITDFKYGVANRGASIRIPRETEKSGKGYMEDRRPAANCDPYKVTARMMKTTGECLEAE</sequence>
<dbReference type="Proteomes" id="UP000601435">
    <property type="component" value="Unassembled WGS sequence"/>
</dbReference>
<dbReference type="OrthoDB" id="1936100at2759"/>
<dbReference type="GO" id="GO:0005524">
    <property type="term" value="F:ATP binding"/>
    <property type="evidence" value="ECO:0007669"/>
    <property type="project" value="UniProtKB-KW"/>
</dbReference>
<name>A0A812XQK6_9DINO</name>
<dbReference type="AlphaFoldDB" id="A0A812XQK6"/>
<evidence type="ECO:0000256" key="2">
    <source>
        <dbReference type="ARBA" id="ARBA00009897"/>
    </source>
</evidence>
<reference evidence="14" key="1">
    <citation type="submission" date="2021-02" db="EMBL/GenBank/DDBJ databases">
        <authorList>
            <person name="Dougan E. K."/>
            <person name="Rhodes N."/>
            <person name="Thang M."/>
            <person name="Chan C."/>
        </authorList>
    </citation>
    <scope>NUCLEOTIDE SEQUENCE</scope>
</reference>
<comment type="subcellular location">
    <subcellularLocation>
        <location evidence="1">Cytoplasm</location>
    </subcellularLocation>
</comment>
<feature type="domain" description="GS catalytic" evidence="13">
    <location>
        <begin position="95"/>
        <end position="351"/>
    </location>
</feature>
<dbReference type="PANTHER" id="PTHR20852">
    <property type="entry name" value="GLUTAMINE SYNTHETASE"/>
    <property type="match status" value="1"/>
</dbReference>
<evidence type="ECO:0000313" key="14">
    <source>
        <dbReference type="EMBL" id="CAE7741651.1"/>
    </source>
</evidence>
<dbReference type="InterPro" id="IPR014746">
    <property type="entry name" value="Gln_synth/guanido_kin_cat_dom"/>
</dbReference>
<keyword evidence="15" id="KW-1185">Reference proteome</keyword>
<feature type="domain" description="GS beta-grasp" evidence="12">
    <location>
        <begin position="8"/>
        <end position="88"/>
    </location>
</feature>
<proteinExistence type="inferred from homology"/>
<evidence type="ECO:0000256" key="10">
    <source>
        <dbReference type="RuleBase" id="RU000384"/>
    </source>
</evidence>
<dbReference type="InterPro" id="IPR008146">
    <property type="entry name" value="Gln_synth_cat_dom"/>
</dbReference>
<comment type="caution">
    <text evidence="14">The sequence shown here is derived from an EMBL/GenBank/DDBJ whole genome shotgun (WGS) entry which is preliminary data.</text>
</comment>
<dbReference type="GO" id="GO:0005737">
    <property type="term" value="C:cytoplasm"/>
    <property type="evidence" value="ECO:0007669"/>
    <property type="project" value="UniProtKB-SubCell"/>
</dbReference>
<organism evidence="14 15">
    <name type="scientific">Symbiodinium necroappetens</name>
    <dbReference type="NCBI Taxonomy" id="1628268"/>
    <lineage>
        <taxon>Eukaryota</taxon>
        <taxon>Sar</taxon>
        <taxon>Alveolata</taxon>
        <taxon>Dinophyceae</taxon>
        <taxon>Suessiales</taxon>
        <taxon>Symbiodiniaceae</taxon>
        <taxon>Symbiodinium</taxon>
    </lineage>
</organism>
<dbReference type="Gene3D" id="3.30.590.10">
    <property type="entry name" value="Glutamine synthetase/guanido kinase, catalytic domain"/>
    <property type="match status" value="1"/>
</dbReference>
<dbReference type="PROSITE" id="PS00180">
    <property type="entry name" value="GLNA_1"/>
    <property type="match status" value="1"/>
</dbReference>
<dbReference type="PROSITE" id="PS00181">
    <property type="entry name" value="GLNA_ATP"/>
    <property type="match status" value="1"/>
</dbReference>
<evidence type="ECO:0000256" key="7">
    <source>
        <dbReference type="ARBA" id="ARBA00022840"/>
    </source>
</evidence>
<keyword evidence="5 11" id="KW-0436">Ligase</keyword>
<evidence type="ECO:0000259" key="12">
    <source>
        <dbReference type="PROSITE" id="PS51986"/>
    </source>
</evidence>
<dbReference type="SUPFAM" id="SSF54368">
    <property type="entry name" value="Glutamine synthetase, N-terminal domain"/>
    <property type="match status" value="1"/>
</dbReference>
<protein>
    <recommendedName>
        <fullName evidence="3 11">Glutamine synthetase</fullName>
        <ecNumber evidence="3 11">6.3.1.2</ecNumber>
    </recommendedName>
</protein>
<evidence type="ECO:0000256" key="9">
    <source>
        <dbReference type="PROSITE-ProRule" id="PRU01330"/>
    </source>
</evidence>
<keyword evidence="6 11" id="KW-0547">Nucleotide-binding</keyword>
<dbReference type="PANTHER" id="PTHR20852:SF57">
    <property type="entry name" value="GLUTAMINE SYNTHETASE 2 CYTOPLASMIC"/>
    <property type="match status" value="1"/>
</dbReference>
<dbReference type="FunFam" id="3.30.590.10:FF:000011">
    <property type="entry name" value="Glutamine synthetase"/>
    <property type="match status" value="1"/>
</dbReference>